<comment type="caution">
    <text evidence="5">The sequence shown here is derived from an EMBL/GenBank/DDBJ whole genome shotgun (WGS) entry which is preliminary data.</text>
</comment>
<dbReference type="PRINTS" id="PR00036">
    <property type="entry name" value="HTHLACI"/>
</dbReference>
<gene>
    <name evidence="5" type="ORF">H8S37_08555</name>
</gene>
<feature type="domain" description="HTH lacI-type" evidence="4">
    <location>
        <begin position="6"/>
        <end position="60"/>
    </location>
</feature>
<dbReference type="EMBL" id="JACOPF010000001">
    <property type="protein sequence ID" value="MBC5688975.1"/>
    <property type="molecule type" value="Genomic_DNA"/>
</dbReference>
<dbReference type="Pfam" id="PF00356">
    <property type="entry name" value="LacI"/>
    <property type="match status" value="1"/>
</dbReference>
<dbReference type="InterPro" id="IPR028082">
    <property type="entry name" value="Peripla_BP_I"/>
</dbReference>
<keyword evidence="1" id="KW-0805">Transcription regulation</keyword>
<sequence length="344" mass="38969">MENRRVSIKDVAKKANVSTATVSRVVNNKDGVTQQISEKVQEVIKELGYSPNTAARSLVRQRTNAIGIVVNNLHDPFFYDLIKGFETAAQQTSYSVVFCSALGGDVKSKENYVKYLSNGVVDAVILYGSYRSDESMIKYIQDNEQIEFVMIENDVPSLQCNKLLIDNFGGAKNAVNYLKEKKHRKIAHICGNPNKKVTIERFNGYIQAMQEADLEVKEGYIQYSSADYRSGYERMNALLDLEERPTAVFCSDDALASYAVRAALDRGLRVPEDISIMGFDNQRILPDRYRGPEITTVEQPLYTIGMDSIRLVSERLSNTDMKMPVRKMYETKIIERETVCEYHG</sequence>
<keyword evidence="6" id="KW-1185">Reference proteome</keyword>
<dbReference type="PANTHER" id="PTHR30146">
    <property type="entry name" value="LACI-RELATED TRANSCRIPTIONAL REPRESSOR"/>
    <property type="match status" value="1"/>
</dbReference>
<dbReference type="Proteomes" id="UP000652477">
    <property type="component" value="Unassembled WGS sequence"/>
</dbReference>
<keyword evidence="2 5" id="KW-0238">DNA-binding</keyword>
<evidence type="ECO:0000259" key="4">
    <source>
        <dbReference type="PROSITE" id="PS50932"/>
    </source>
</evidence>
<dbReference type="RefSeq" id="WP_186875557.1">
    <property type="nucleotide sequence ID" value="NZ_JACOPF010000001.1"/>
</dbReference>
<dbReference type="PROSITE" id="PS00356">
    <property type="entry name" value="HTH_LACI_1"/>
    <property type="match status" value="1"/>
</dbReference>
<reference evidence="5" key="1">
    <citation type="submission" date="2020-08" db="EMBL/GenBank/DDBJ databases">
        <title>Genome public.</title>
        <authorList>
            <person name="Liu C."/>
            <person name="Sun Q."/>
        </authorList>
    </citation>
    <scope>NUCLEOTIDE SEQUENCE</scope>
    <source>
        <strain evidence="5">NSJ-55</strain>
    </source>
</reference>
<dbReference type="Pfam" id="PF13377">
    <property type="entry name" value="Peripla_BP_3"/>
    <property type="match status" value="1"/>
</dbReference>
<evidence type="ECO:0000256" key="1">
    <source>
        <dbReference type="ARBA" id="ARBA00023015"/>
    </source>
</evidence>
<accession>A0A923LHR1</accession>
<dbReference type="AlphaFoldDB" id="A0A923LHR1"/>
<dbReference type="InterPro" id="IPR046335">
    <property type="entry name" value="LacI/GalR-like_sensor"/>
</dbReference>
<dbReference type="SMART" id="SM00354">
    <property type="entry name" value="HTH_LACI"/>
    <property type="match status" value="1"/>
</dbReference>
<dbReference type="InterPro" id="IPR010982">
    <property type="entry name" value="Lambda_DNA-bd_dom_sf"/>
</dbReference>
<proteinExistence type="predicted"/>
<dbReference type="CDD" id="cd06267">
    <property type="entry name" value="PBP1_LacI_sugar_binding-like"/>
    <property type="match status" value="1"/>
</dbReference>
<dbReference type="GO" id="GO:0000976">
    <property type="term" value="F:transcription cis-regulatory region binding"/>
    <property type="evidence" value="ECO:0007669"/>
    <property type="project" value="TreeGrafter"/>
</dbReference>
<evidence type="ECO:0000313" key="5">
    <source>
        <dbReference type="EMBL" id="MBC5688975.1"/>
    </source>
</evidence>
<dbReference type="GO" id="GO:0003700">
    <property type="term" value="F:DNA-binding transcription factor activity"/>
    <property type="evidence" value="ECO:0007669"/>
    <property type="project" value="TreeGrafter"/>
</dbReference>
<dbReference type="PANTHER" id="PTHR30146:SF109">
    <property type="entry name" value="HTH-TYPE TRANSCRIPTIONAL REGULATOR GALS"/>
    <property type="match status" value="1"/>
</dbReference>
<organism evidence="5 6">
    <name type="scientific">Mediterraneibacter hominis</name>
    <dbReference type="NCBI Taxonomy" id="2763054"/>
    <lineage>
        <taxon>Bacteria</taxon>
        <taxon>Bacillati</taxon>
        <taxon>Bacillota</taxon>
        <taxon>Clostridia</taxon>
        <taxon>Lachnospirales</taxon>
        <taxon>Lachnospiraceae</taxon>
        <taxon>Mediterraneibacter</taxon>
    </lineage>
</organism>
<dbReference type="Gene3D" id="3.40.50.2300">
    <property type="match status" value="2"/>
</dbReference>
<dbReference type="SUPFAM" id="SSF53822">
    <property type="entry name" value="Periplasmic binding protein-like I"/>
    <property type="match status" value="1"/>
</dbReference>
<dbReference type="CDD" id="cd01392">
    <property type="entry name" value="HTH_LacI"/>
    <property type="match status" value="1"/>
</dbReference>
<dbReference type="Gene3D" id="1.10.260.40">
    <property type="entry name" value="lambda repressor-like DNA-binding domains"/>
    <property type="match status" value="1"/>
</dbReference>
<dbReference type="PROSITE" id="PS50932">
    <property type="entry name" value="HTH_LACI_2"/>
    <property type="match status" value="1"/>
</dbReference>
<dbReference type="InterPro" id="IPR000843">
    <property type="entry name" value="HTH_LacI"/>
</dbReference>
<dbReference type="SUPFAM" id="SSF47413">
    <property type="entry name" value="lambda repressor-like DNA-binding domains"/>
    <property type="match status" value="1"/>
</dbReference>
<evidence type="ECO:0000256" key="3">
    <source>
        <dbReference type="ARBA" id="ARBA00023163"/>
    </source>
</evidence>
<evidence type="ECO:0000313" key="6">
    <source>
        <dbReference type="Proteomes" id="UP000652477"/>
    </source>
</evidence>
<evidence type="ECO:0000256" key="2">
    <source>
        <dbReference type="ARBA" id="ARBA00023125"/>
    </source>
</evidence>
<name>A0A923LHR1_9FIRM</name>
<keyword evidence="3" id="KW-0804">Transcription</keyword>
<protein>
    <submittedName>
        <fullName evidence="5">LacI family DNA-binding transcriptional regulator</fullName>
    </submittedName>
</protein>